<protein>
    <submittedName>
        <fullName evidence="1">Uncharacterized protein</fullName>
    </submittedName>
</protein>
<reference evidence="1 2" key="1">
    <citation type="submission" date="2024-02" db="EMBL/GenBank/DDBJ databases">
        <authorList>
            <consortium name="ELIXIR-Norway"/>
            <consortium name="Elixir Norway"/>
        </authorList>
    </citation>
    <scope>NUCLEOTIDE SEQUENCE [LARGE SCALE GENOMIC DNA]</scope>
</reference>
<gene>
    <name evidence="1" type="ORF">CSSPJE1EN1_LOCUS14920</name>
</gene>
<evidence type="ECO:0000313" key="1">
    <source>
        <dbReference type="EMBL" id="CAK9269442.1"/>
    </source>
</evidence>
<sequence>MGQTRRLLSHGSSKLVNTVSLLLKHCDDNEQKLSEIDGKLTAVGMKAKLEKYKSKLVQEPTIIVAYLNPQIPKPTDPTELKLVVDFVRNSLQRRYSAEVSSRHSIEQEATDNLLFVTMFQPQRGVGGNGDKMAMDYHGTPLMSTPSKRVNNAADREFTCTRQSLLSSVFIMTLCLRSWMNAGILKVPANRAQAAAALGQDGANNMESVVQELEEEQEDWDKEILDNGVVQMLHNQFVDLIFEVSLDL</sequence>
<organism evidence="1 2">
    <name type="scientific">Sphagnum jensenii</name>
    <dbReference type="NCBI Taxonomy" id="128206"/>
    <lineage>
        <taxon>Eukaryota</taxon>
        <taxon>Viridiplantae</taxon>
        <taxon>Streptophyta</taxon>
        <taxon>Embryophyta</taxon>
        <taxon>Bryophyta</taxon>
        <taxon>Sphagnophytina</taxon>
        <taxon>Sphagnopsida</taxon>
        <taxon>Sphagnales</taxon>
        <taxon>Sphagnaceae</taxon>
        <taxon>Sphagnum</taxon>
    </lineage>
</organism>
<proteinExistence type="predicted"/>
<dbReference type="EMBL" id="OZ020097">
    <property type="protein sequence ID" value="CAK9269442.1"/>
    <property type="molecule type" value="Genomic_DNA"/>
</dbReference>
<name>A0ABP0WVP3_9BRYO</name>
<evidence type="ECO:0000313" key="2">
    <source>
        <dbReference type="Proteomes" id="UP001497444"/>
    </source>
</evidence>
<accession>A0ABP0WVP3</accession>
<keyword evidence="2" id="KW-1185">Reference proteome</keyword>
<dbReference type="Proteomes" id="UP001497444">
    <property type="component" value="Chromosome 2"/>
</dbReference>